<organism evidence="2 3">
    <name type="scientific">Candidatus Limosilactobacillus merdipullorum</name>
    <dbReference type="NCBI Taxonomy" id="2838653"/>
    <lineage>
        <taxon>Bacteria</taxon>
        <taxon>Bacillati</taxon>
        <taxon>Bacillota</taxon>
        <taxon>Bacilli</taxon>
        <taxon>Lactobacillales</taxon>
        <taxon>Lactobacillaceae</taxon>
        <taxon>Limosilactobacillus</taxon>
    </lineage>
</organism>
<dbReference type="AlphaFoldDB" id="A0A9D1U3N8"/>
<dbReference type="CDD" id="cd09279">
    <property type="entry name" value="RNase_HI_like"/>
    <property type="match status" value="1"/>
</dbReference>
<evidence type="ECO:0000313" key="2">
    <source>
        <dbReference type="EMBL" id="HIW70811.1"/>
    </source>
</evidence>
<dbReference type="SUPFAM" id="SSF53098">
    <property type="entry name" value="Ribonuclease H-like"/>
    <property type="match status" value="1"/>
</dbReference>
<dbReference type="InterPro" id="IPR012337">
    <property type="entry name" value="RNaseH-like_sf"/>
</dbReference>
<dbReference type="InterPro" id="IPR036397">
    <property type="entry name" value="RNaseH_sf"/>
</dbReference>
<dbReference type="GO" id="GO:0003676">
    <property type="term" value="F:nucleic acid binding"/>
    <property type="evidence" value="ECO:0007669"/>
    <property type="project" value="InterPro"/>
</dbReference>
<comment type="caution">
    <text evidence="2">The sequence shown here is derived from an EMBL/GenBank/DDBJ whole genome shotgun (WGS) entry which is preliminary data.</text>
</comment>
<reference evidence="2" key="2">
    <citation type="submission" date="2021-04" db="EMBL/GenBank/DDBJ databases">
        <authorList>
            <person name="Gilroy R."/>
        </authorList>
    </citation>
    <scope>NUCLEOTIDE SEQUENCE</scope>
    <source>
        <strain evidence="2">ChiHejej3B27-2180</strain>
    </source>
</reference>
<protein>
    <submittedName>
        <fullName evidence="2">Ribonuclease HI family protein</fullName>
    </submittedName>
</protein>
<evidence type="ECO:0000313" key="3">
    <source>
        <dbReference type="Proteomes" id="UP000886878"/>
    </source>
</evidence>
<proteinExistence type="predicted"/>
<dbReference type="Pfam" id="PF13456">
    <property type="entry name" value="RVT_3"/>
    <property type="match status" value="1"/>
</dbReference>
<dbReference type="PROSITE" id="PS50879">
    <property type="entry name" value="RNASE_H_1"/>
    <property type="match status" value="1"/>
</dbReference>
<gene>
    <name evidence="2" type="ORF">H9876_05545</name>
</gene>
<sequence>MISIYTDAATKGNPGPTGLGILIVANKKQTQLTATLHSASNHEGEFAAAINGFQYLVTHFDHQELVMFNTDSRLLSDAVSKRYAKHFDRQLTTLLKLMDQFATVITRWVPEKENHGAHHLSNQALHQIEPRP</sequence>
<dbReference type="Gene3D" id="3.30.420.10">
    <property type="entry name" value="Ribonuclease H-like superfamily/Ribonuclease H"/>
    <property type="match status" value="1"/>
</dbReference>
<dbReference type="Proteomes" id="UP000886878">
    <property type="component" value="Unassembled WGS sequence"/>
</dbReference>
<accession>A0A9D1U3N8</accession>
<dbReference type="EMBL" id="DXGK01000117">
    <property type="protein sequence ID" value="HIW70811.1"/>
    <property type="molecule type" value="Genomic_DNA"/>
</dbReference>
<dbReference type="InterPro" id="IPR002156">
    <property type="entry name" value="RNaseH_domain"/>
</dbReference>
<feature type="domain" description="RNase H type-1" evidence="1">
    <location>
        <begin position="1"/>
        <end position="130"/>
    </location>
</feature>
<dbReference type="GO" id="GO:0004523">
    <property type="term" value="F:RNA-DNA hybrid ribonuclease activity"/>
    <property type="evidence" value="ECO:0007669"/>
    <property type="project" value="InterPro"/>
</dbReference>
<reference evidence="2" key="1">
    <citation type="journal article" date="2021" name="PeerJ">
        <title>Extensive microbial diversity within the chicken gut microbiome revealed by metagenomics and culture.</title>
        <authorList>
            <person name="Gilroy R."/>
            <person name="Ravi A."/>
            <person name="Getino M."/>
            <person name="Pursley I."/>
            <person name="Horton D.L."/>
            <person name="Alikhan N.F."/>
            <person name="Baker D."/>
            <person name="Gharbi K."/>
            <person name="Hall N."/>
            <person name="Watson M."/>
            <person name="Adriaenssens E.M."/>
            <person name="Foster-Nyarko E."/>
            <person name="Jarju S."/>
            <person name="Secka A."/>
            <person name="Antonio M."/>
            <person name="Oren A."/>
            <person name="Chaudhuri R.R."/>
            <person name="La Ragione R."/>
            <person name="Hildebrand F."/>
            <person name="Pallen M.J."/>
        </authorList>
    </citation>
    <scope>NUCLEOTIDE SEQUENCE</scope>
    <source>
        <strain evidence="2">ChiHejej3B27-2180</strain>
    </source>
</reference>
<name>A0A9D1U3N8_9LACO</name>
<evidence type="ECO:0000259" key="1">
    <source>
        <dbReference type="PROSITE" id="PS50879"/>
    </source>
</evidence>